<reference evidence="1 2" key="1">
    <citation type="submission" date="2017-05" db="EMBL/GenBank/DDBJ databases">
        <authorList>
            <person name="Varghese N."/>
            <person name="Submissions S."/>
        </authorList>
    </citation>
    <scope>NUCLEOTIDE SEQUENCE [LARGE SCALE GENOMIC DNA]</scope>
    <source>
        <strain evidence="1 2">DSM 21194</strain>
    </source>
</reference>
<gene>
    <name evidence="1" type="ORF">SAMN06265218_1374</name>
</gene>
<evidence type="ECO:0000313" key="2">
    <source>
        <dbReference type="Proteomes" id="UP000317593"/>
    </source>
</evidence>
<keyword evidence="2" id="KW-1185">Reference proteome</keyword>
<protein>
    <submittedName>
        <fullName evidence="1">Uncharacterized protein</fullName>
    </submittedName>
</protein>
<organism evidence="1 2">
    <name type="scientific">Fodinibius sediminis</name>
    <dbReference type="NCBI Taxonomy" id="1214077"/>
    <lineage>
        <taxon>Bacteria</taxon>
        <taxon>Pseudomonadati</taxon>
        <taxon>Balneolota</taxon>
        <taxon>Balneolia</taxon>
        <taxon>Balneolales</taxon>
        <taxon>Balneolaceae</taxon>
        <taxon>Fodinibius</taxon>
    </lineage>
</organism>
<dbReference type="Proteomes" id="UP000317593">
    <property type="component" value="Unassembled WGS sequence"/>
</dbReference>
<proteinExistence type="predicted"/>
<dbReference type="OrthoDB" id="595022at2"/>
<accession>A0A521FIN7</accession>
<dbReference type="AlphaFoldDB" id="A0A521FIN7"/>
<dbReference type="RefSeq" id="WP_142716139.1">
    <property type="nucleotide sequence ID" value="NZ_FXTH01000037.1"/>
</dbReference>
<dbReference type="EMBL" id="FXTH01000037">
    <property type="protein sequence ID" value="SMO95430.1"/>
    <property type="molecule type" value="Genomic_DNA"/>
</dbReference>
<name>A0A521FIN7_9BACT</name>
<evidence type="ECO:0000313" key="1">
    <source>
        <dbReference type="EMBL" id="SMO95430.1"/>
    </source>
</evidence>
<sequence>MSKDKKSEQISFGIRSFEVLSYFFEKPEKKIRKDRIGYNIQFKTGGDPKKEHFWIDIKATGQYGKQDPLILGEILTRSIFYLHDSESLFNDNGTISLPDQLITTLLSIAYSTTRGAFATKAEGNILAEAIMPLVDPKQLLESSKTE</sequence>